<evidence type="ECO:0000256" key="1">
    <source>
        <dbReference type="SAM" id="Phobius"/>
    </source>
</evidence>
<evidence type="ECO:0000313" key="3">
    <source>
        <dbReference type="Proteomes" id="UP000236340"/>
    </source>
</evidence>
<keyword evidence="1" id="KW-0472">Membrane</keyword>
<evidence type="ECO:0000313" key="2">
    <source>
        <dbReference type="EMBL" id="PNU21822.1"/>
    </source>
</evidence>
<name>A0A2K2HEU5_9BACT</name>
<dbReference type="Proteomes" id="UP000236340">
    <property type="component" value="Unassembled WGS sequence"/>
</dbReference>
<dbReference type="OrthoDB" id="9180415at2"/>
<sequence>MFMIEFKDIGWWYWLVTASLLTFGVSGEPIGFMLAIGLTVFQLIHFVIRERSIKAFPIQVRFCYLILLIIALPEPLQLIYWVPTIGTWAQIIFGYCTMARCVSLLPWNRSEQFSLSLLKKTFFSRPVRGSVQQGFATIK</sequence>
<organism evidence="2 3">
    <name type="scientific">Geothermobacter hydrogeniphilus</name>
    <dbReference type="NCBI Taxonomy" id="1969733"/>
    <lineage>
        <taxon>Bacteria</taxon>
        <taxon>Pseudomonadati</taxon>
        <taxon>Thermodesulfobacteriota</taxon>
        <taxon>Desulfuromonadia</taxon>
        <taxon>Desulfuromonadales</taxon>
        <taxon>Geothermobacteraceae</taxon>
        <taxon>Geothermobacter</taxon>
    </lineage>
</organism>
<feature type="transmembrane region" description="Helical" evidence="1">
    <location>
        <begin position="62"/>
        <end position="82"/>
    </location>
</feature>
<gene>
    <name evidence="2" type="ORF">C2E25_00920</name>
</gene>
<keyword evidence="1" id="KW-0812">Transmembrane</keyword>
<accession>A0A2K2HEU5</accession>
<comment type="caution">
    <text evidence="2">The sequence shown here is derived from an EMBL/GenBank/DDBJ whole genome shotgun (WGS) entry which is preliminary data.</text>
</comment>
<dbReference type="EMBL" id="PPFX01000001">
    <property type="protein sequence ID" value="PNU21822.1"/>
    <property type="molecule type" value="Genomic_DNA"/>
</dbReference>
<dbReference type="RefSeq" id="WP_103113936.1">
    <property type="nucleotide sequence ID" value="NZ_PPFX01000001.1"/>
</dbReference>
<protein>
    <submittedName>
        <fullName evidence="2">Uncharacterized protein</fullName>
    </submittedName>
</protein>
<keyword evidence="1" id="KW-1133">Transmembrane helix</keyword>
<proteinExistence type="predicted"/>
<feature type="transmembrane region" description="Helical" evidence="1">
    <location>
        <begin position="12"/>
        <end position="41"/>
    </location>
</feature>
<dbReference type="AlphaFoldDB" id="A0A2K2HEU5"/>
<reference evidence="2 3" key="1">
    <citation type="journal article" date="2018" name="Genome Announc.">
        <title>Genome Sequence of Geothermobacter sp. HR-1 Iron Reducer from the Loihi Seamount.</title>
        <authorList>
            <person name="Smith H."/>
            <person name="Abuyen K."/>
            <person name="Tremblay J."/>
            <person name="Savalia P."/>
            <person name="Perez-Rodriguez I."/>
            <person name="Emerson D."/>
            <person name="Tully B."/>
            <person name="Amend J."/>
        </authorList>
    </citation>
    <scope>NUCLEOTIDE SEQUENCE [LARGE SCALE GENOMIC DNA]</scope>
    <source>
        <strain evidence="2 3">HR-1</strain>
    </source>
</reference>